<dbReference type="PANTHER" id="PTHR35807:SF1">
    <property type="entry name" value="TRANSCRIPTIONAL REGULATOR REDD"/>
    <property type="match status" value="1"/>
</dbReference>
<dbReference type="Gene3D" id="1.25.40.10">
    <property type="entry name" value="Tetratricopeptide repeat domain"/>
    <property type="match status" value="1"/>
</dbReference>
<name>A0ABV2VGI0_9ACTN</name>
<organism evidence="6 7">
    <name type="scientific">Micromonospora fulviviridis</name>
    <dbReference type="NCBI Taxonomy" id="47860"/>
    <lineage>
        <taxon>Bacteria</taxon>
        <taxon>Bacillati</taxon>
        <taxon>Actinomycetota</taxon>
        <taxon>Actinomycetes</taxon>
        <taxon>Micromonosporales</taxon>
        <taxon>Micromonosporaceae</taxon>
        <taxon>Micromonospora</taxon>
    </lineage>
</organism>
<dbReference type="Gene3D" id="1.10.10.10">
    <property type="entry name" value="Winged helix-like DNA-binding domain superfamily/Winged helix DNA-binding domain"/>
    <property type="match status" value="1"/>
</dbReference>
<reference evidence="6 7" key="1">
    <citation type="submission" date="2024-06" db="EMBL/GenBank/DDBJ databases">
        <title>The Natural Products Discovery Center: Release of the First 8490 Sequenced Strains for Exploring Actinobacteria Biosynthetic Diversity.</title>
        <authorList>
            <person name="Kalkreuter E."/>
            <person name="Kautsar S.A."/>
            <person name="Yang D."/>
            <person name="Bader C.D."/>
            <person name="Teijaro C.N."/>
            <person name="Fluegel L."/>
            <person name="Davis C.M."/>
            <person name="Simpson J.R."/>
            <person name="Lauterbach L."/>
            <person name="Steele A.D."/>
            <person name="Gui C."/>
            <person name="Meng S."/>
            <person name="Li G."/>
            <person name="Viehrig K."/>
            <person name="Ye F."/>
            <person name="Su P."/>
            <person name="Kiefer A.F."/>
            <person name="Nichols A."/>
            <person name="Cepeda A.J."/>
            <person name="Yan W."/>
            <person name="Fan B."/>
            <person name="Jiang Y."/>
            <person name="Adhikari A."/>
            <person name="Zheng C.-J."/>
            <person name="Schuster L."/>
            <person name="Cowan T.M."/>
            <person name="Smanski M.J."/>
            <person name="Chevrette M.G."/>
            <person name="De Carvalho L.P.S."/>
            <person name="Shen B."/>
        </authorList>
    </citation>
    <scope>NUCLEOTIDE SEQUENCE [LARGE SCALE GENOMIC DNA]</scope>
    <source>
        <strain evidence="6 7">NPDC006286</strain>
    </source>
</reference>
<feature type="region of interest" description="Disordered" evidence="4">
    <location>
        <begin position="296"/>
        <end position="321"/>
    </location>
</feature>
<dbReference type="InterPro" id="IPR016032">
    <property type="entry name" value="Sig_transdc_resp-reg_C-effctor"/>
</dbReference>
<evidence type="ECO:0000256" key="2">
    <source>
        <dbReference type="ARBA" id="ARBA00023163"/>
    </source>
</evidence>
<accession>A0ABV2VGI0</accession>
<dbReference type="EMBL" id="JBEXRX010000006">
    <property type="protein sequence ID" value="MEU0151092.1"/>
    <property type="molecule type" value="Genomic_DNA"/>
</dbReference>
<dbReference type="CDD" id="cd15831">
    <property type="entry name" value="BTAD"/>
    <property type="match status" value="1"/>
</dbReference>
<evidence type="ECO:0000313" key="6">
    <source>
        <dbReference type="EMBL" id="MEU0151092.1"/>
    </source>
</evidence>
<dbReference type="Proteomes" id="UP001550348">
    <property type="component" value="Unassembled WGS sequence"/>
</dbReference>
<comment type="caution">
    <text evidence="6">The sequence shown here is derived from an EMBL/GenBank/DDBJ whole genome shotgun (WGS) entry which is preliminary data.</text>
</comment>
<keyword evidence="1" id="KW-0805">Transcription regulation</keyword>
<feature type="domain" description="Bacterial transcriptional activator" evidence="5">
    <location>
        <begin position="97"/>
        <end position="241"/>
    </location>
</feature>
<sequence>MRFRLLGPLAVEGPDPRPRLDGRRPRAVLAFMLLEANSLLRVEQIIDAVWGESPPRTVRTQVHGQISLVRRWLHALPGIGIVTHDTGYVLRADPSDIDVEVFRCLARRGRGLRATGQPVAAAEAYRAALRLHAGPPLGDIDAPFARAAAARLADERLGVLGDLVSLDLEAGRHHEVIPVLSGLVERHPWHEPLWCQLLVALERAGRRGEAIACYHRARLLFREELGVEPGPELSGTYRSLLSADLPPESVRPRPHAPAAVDADLNLTLRRLAEAERMLGEIRQQLSRLGADVVTARSVVPTAPPTPRRPSDDGAGHEEIAA</sequence>
<dbReference type="Pfam" id="PF03704">
    <property type="entry name" value="BTAD"/>
    <property type="match status" value="1"/>
</dbReference>
<dbReference type="InterPro" id="IPR011990">
    <property type="entry name" value="TPR-like_helical_dom_sf"/>
</dbReference>
<evidence type="ECO:0000256" key="1">
    <source>
        <dbReference type="ARBA" id="ARBA00023015"/>
    </source>
</evidence>
<gene>
    <name evidence="6" type="ORF">ABZ071_04035</name>
</gene>
<keyword evidence="7" id="KW-1185">Reference proteome</keyword>
<evidence type="ECO:0000256" key="3">
    <source>
        <dbReference type="SAM" id="Coils"/>
    </source>
</evidence>
<keyword evidence="2" id="KW-0804">Transcription</keyword>
<dbReference type="RefSeq" id="WP_355663204.1">
    <property type="nucleotide sequence ID" value="NZ_JBEXRX010000006.1"/>
</dbReference>
<evidence type="ECO:0000259" key="5">
    <source>
        <dbReference type="SMART" id="SM01043"/>
    </source>
</evidence>
<dbReference type="SUPFAM" id="SSF46894">
    <property type="entry name" value="C-terminal effector domain of the bipartite response regulators"/>
    <property type="match status" value="1"/>
</dbReference>
<proteinExistence type="predicted"/>
<evidence type="ECO:0000313" key="7">
    <source>
        <dbReference type="Proteomes" id="UP001550348"/>
    </source>
</evidence>
<evidence type="ECO:0000256" key="4">
    <source>
        <dbReference type="SAM" id="MobiDB-lite"/>
    </source>
</evidence>
<dbReference type="InterPro" id="IPR036388">
    <property type="entry name" value="WH-like_DNA-bd_sf"/>
</dbReference>
<dbReference type="InterPro" id="IPR051677">
    <property type="entry name" value="AfsR-DnrI-RedD_regulator"/>
</dbReference>
<protein>
    <submittedName>
        <fullName evidence="6">AfsR/SARP family transcriptional regulator</fullName>
    </submittedName>
</protein>
<feature type="coiled-coil region" evidence="3">
    <location>
        <begin position="264"/>
        <end position="291"/>
    </location>
</feature>
<dbReference type="SUPFAM" id="SSF48452">
    <property type="entry name" value="TPR-like"/>
    <property type="match status" value="1"/>
</dbReference>
<keyword evidence="3" id="KW-0175">Coiled coil</keyword>
<feature type="compositionally biased region" description="Basic and acidic residues" evidence="4">
    <location>
        <begin position="308"/>
        <end position="321"/>
    </location>
</feature>
<dbReference type="InterPro" id="IPR005158">
    <property type="entry name" value="BTAD"/>
</dbReference>
<dbReference type="SMART" id="SM01043">
    <property type="entry name" value="BTAD"/>
    <property type="match status" value="1"/>
</dbReference>
<dbReference type="PANTHER" id="PTHR35807">
    <property type="entry name" value="TRANSCRIPTIONAL REGULATOR REDD-RELATED"/>
    <property type="match status" value="1"/>
</dbReference>